<comment type="caution">
    <text evidence="2">The sequence shown here is derived from an EMBL/GenBank/DDBJ whole genome shotgun (WGS) entry which is preliminary data.</text>
</comment>
<keyword evidence="3" id="KW-1185">Reference proteome</keyword>
<evidence type="ECO:0000259" key="1">
    <source>
        <dbReference type="Pfam" id="PF12937"/>
    </source>
</evidence>
<evidence type="ECO:0000313" key="2">
    <source>
        <dbReference type="EMBL" id="KAJ7045973.1"/>
    </source>
</evidence>
<dbReference type="EMBL" id="JARJCM010000004">
    <property type="protein sequence ID" value="KAJ7045973.1"/>
    <property type="molecule type" value="Genomic_DNA"/>
</dbReference>
<evidence type="ECO:0000313" key="3">
    <source>
        <dbReference type="Proteomes" id="UP001218188"/>
    </source>
</evidence>
<organism evidence="2 3">
    <name type="scientific">Mycena alexandri</name>
    <dbReference type="NCBI Taxonomy" id="1745969"/>
    <lineage>
        <taxon>Eukaryota</taxon>
        <taxon>Fungi</taxon>
        <taxon>Dikarya</taxon>
        <taxon>Basidiomycota</taxon>
        <taxon>Agaricomycotina</taxon>
        <taxon>Agaricomycetes</taxon>
        <taxon>Agaricomycetidae</taxon>
        <taxon>Agaricales</taxon>
        <taxon>Marasmiineae</taxon>
        <taxon>Mycenaceae</taxon>
        <taxon>Mycena</taxon>
    </lineage>
</organism>
<dbReference type="Pfam" id="PF12937">
    <property type="entry name" value="F-box-like"/>
    <property type="match status" value="1"/>
</dbReference>
<gene>
    <name evidence="2" type="ORF">C8F04DRAFT_1335194</name>
</gene>
<dbReference type="Proteomes" id="UP001218188">
    <property type="component" value="Unassembled WGS sequence"/>
</dbReference>
<feature type="domain" description="F-box" evidence="1">
    <location>
        <begin position="151"/>
        <end position="206"/>
    </location>
</feature>
<dbReference type="AlphaFoldDB" id="A0AAD6TH40"/>
<protein>
    <recommendedName>
        <fullName evidence="1">F-box domain-containing protein</fullName>
    </recommendedName>
</protein>
<accession>A0AAD6TH40</accession>
<reference evidence="2" key="1">
    <citation type="submission" date="2023-03" db="EMBL/GenBank/DDBJ databases">
        <title>Massive genome expansion in bonnet fungi (Mycena s.s.) driven by repeated elements and novel gene families across ecological guilds.</title>
        <authorList>
            <consortium name="Lawrence Berkeley National Laboratory"/>
            <person name="Harder C.B."/>
            <person name="Miyauchi S."/>
            <person name="Viragh M."/>
            <person name="Kuo A."/>
            <person name="Thoen E."/>
            <person name="Andreopoulos B."/>
            <person name="Lu D."/>
            <person name="Skrede I."/>
            <person name="Drula E."/>
            <person name="Henrissat B."/>
            <person name="Morin E."/>
            <person name="Kohler A."/>
            <person name="Barry K."/>
            <person name="LaButti K."/>
            <person name="Morin E."/>
            <person name="Salamov A."/>
            <person name="Lipzen A."/>
            <person name="Mereny Z."/>
            <person name="Hegedus B."/>
            <person name="Baldrian P."/>
            <person name="Stursova M."/>
            <person name="Weitz H."/>
            <person name="Taylor A."/>
            <person name="Grigoriev I.V."/>
            <person name="Nagy L.G."/>
            <person name="Martin F."/>
            <person name="Kauserud H."/>
        </authorList>
    </citation>
    <scope>NUCLEOTIDE SEQUENCE</scope>
    <source>
        <strain evidence="2">CBHHK200</strain>
    </source>
</reference>
<dbReference type="Gene3D" id="1.20.1280.50">
    <property type="match status" value="1"/>
</dbReference>
<dbReference type="InterPro" id="IPR036047">
    <property type="entry name" value="F-box-like_dom_sf"/>
</dbReference>
<sequence>MNVIVDGAAFKTQDGSDPEGITPAESKRVAVRNAPNGGHSDEVFGIIAVGIGRRIIALVRKPKKQNTKYFFNPKPISYKLRVAIIVRRLRQVIKGVGGKPRAVRLLPRRCILLSAPMSTLEAEHVHAIDLDAQISAVERSLSALSYKYPVLDLPNEIVAEIFIHSLPVYPECPPRTGILSLTNLSQICRKWREIALNTPMLWRAMVLPRNSDASFVQRTRETDLWLSRSGSCPLSIEIVDPYCFGTILDGWITEVFAGLNPHRARWEYLKLHLAEIPRPLTFEEPMPLLRHLDLAIEEHTAFNSLVFGDTPLLRSATLNDVAADTVILPWEQLTSLVLDRVYPRECLPVLQQTSTLIHCKLFLVHERVADLPDVTLPHLKSLTLVNSIGVTSGYLQTLIVPALRELHVWEQSLQLSYFQGPIYSLKSFISKSGCNLQKMTISGPRFVSRDEYSSAFPSIELSFDGQYGFGSGVAEG</sequence>
<proteinExistence type="predicted"/>
<name>A0AAD6TH40_9AGAR</name>
<dbReference type="InterPro" id="IPR001810">
    <property type="entry name" value="F-box_dom"/>
</dbReference>
<dbReference type="SUPFAM" id="SSF81383">
    <property type="entry name" value="F-box domain"/>
    <property type="match status" value="1"/>
</dbReference>